<accession>A0A9P8PC22</accession>
<dbReference type="SMART" id="SM00066">
    <property type="entry name" value="GAL4"/>
    <property type="match status" value="1"/>
</dbReference>
<dbReference type="GO" id="GO:0000981">
    <property type="term" value="F:DNA-binding transcription factor activity, RNA polymerase II-specific"/>
    <property type="evidence" value="ECO:0007669"/>
    <property type="project" value="InterPro"/>
</dbReference>
<dbReference type="PROSITE" id="PS50048">
    <property type="entry name" value="ZN2_CY6_FUNGAL_2"/>
    <property type="match status" value="1"/>
</dbReference>
<feature type="compositionally biased region" description="Basic and acidic residues" evidence="8">
    <location>
        <begin position="71"/>
        <end position="90"/>
    </location>
</feature>
<evidence type="ECO:0000256" key="1">
    <source>
        <dbReference type="ARBA" id="ARBA00004123"/>
    </source>
</evidence>
<dbReference type="Pfam" id="PF00172">
    <property type="entry name" value="Zn_clus"/>
    <property type="match status" value="1"/>
</dbReference>
<dbReference type="InterPro" id="IPR051711">
    <property type="entry name" value="Stress_Response_Reg"/>
</dbReference>
<dbReference type="CDD" id="cd12148">
    <property type="entry name" value="fungal_TF_MHR"/>
    <property type="match status" value="1"/>
</dbReference>
<keyword evidence="12" id="KW-1185">Reference proteome</keyword>
<organism evidence="11 12">
    <name type="scientific">Wickerhamomyces mucosus</name>
    <dbReference type="NCBI Taxonomy" id="1378264"/>
    <lineage>
        <taxon>Eukaryota</taxon>
        <taxon>Fungi</taxon>
        <taxon>Dikarya</taxon>
        <taxon>Ascomycota</taxon>
        <taxon>Saccharomycotina</taxon>
        <taxon>Saccharomycetes</taxon>
        <taxon>Phaffomycetales</taxon>
        <taxon>Wickerhamomycetaceae</taxon>
        <taxon>Wickerhamomyces</taxon>
    </lineage>
</organism>
<dbReference type="GO" id="GO:0006351">
    <property type="term" value="P:DNA-templated transcription"/>
    <property type="evidence" value="ECO:0007669"/>
    <property type="project" value="InterPro"/>
</dbReference>
<dbReference type="InterPro" id="IPR036864">
    <property type="entry name" value="Zn2-C6_fun-type_DNA-bd_sf"/>
</dbReference>
<keyword evidence="4" id="KW-0805">Transcription regulation</keyword>
<dbReference type="GO" id="GO:0045944">
    <property type="term" value="P:positive regulation of transcription by RNA polymerase II"/>
    <property type="evidence" value="ECO:0007669"/>
    <property type="project" value="TreeGrafter"/>
</dbReference>
<protein>
    <recommendedName>
        <fullName evidence="10">Zn(2)-C6 fungal-type domain-containing protein</fullName>
    </recommendedName>
</protein>
<evidence type="ECO:0000256" key="6">
    <source>
        <dbReference type="ARBA" id="ARBA00023163"/>
    </source>
</evidence>
<name>A0A9P8PC22_9ASCO</name>
<feature type="region of interest" description="Disordered" evidence="8">
    <location>
        <begin position="69"/>
        <end position="107"/>
    </location>
</feature>
<evidence type="ECO:0000256" key="7">
    <source>
        <dbReference type="ARBA" id="ARBA00023242"/>
    </source>
</evidence>
<evidence type="ECO:0000313" key="12">
    <source>
        <dbReference type="Proteomes" id="UP000769528"/>
    </source>
</evidence>
<keyword evidence="7" id="KW-0539">Nucleus</keyword>
<feature type="region of interest" description="Disordered" evidence="8">
    <location>
        <begin position="566"/>
        <end position="612"/>
    </location>
</feature>
<comment type="caution">
    <text evidence="11">The sequence shown here is derived from an EMBL/GenBank/DDBJ whole genome shotgun (WGS) entry which is preliminary data.</text>
</comment>
<keyword evidence="3" id="KW-0862">Zinc</keyword>
<evidence type="ECO:0000256" key="8">
    <source>
        <dbReference type="SAM" id="MobiDB-lite"/>
    </source>
</evidence>
<evidence type="ECO:0000256" key="3">
    <source>
        <dbReference type="ARBA" id="ARBA00022833"/>
    </source>
</evidence>
<dbReference type="CDD" id="cd00067">
    <property type="entry name" value="GAL4"/>
    <property type="match status" value="1"/>
</dbReference>
<reference evidence="11" key="2">
    <citation type="submission" date="2021-01" db="EMBL/GenBank/DDBJ databases">
        <authorList>
            <person name="Schikora-Tamarit M.A."/>
        </authorList>
    </citation>
    <scope>NUCLEOTIDE SEQUENCE</scope>
    <source>
        <strain evidence="11">CBS6341</strain>
    </source>
</reference>
<evidence type="ECO:0000256" key="5">
    <source>
        <dbReference type="ARBA" id="ARBA00023125"/>
    </source>
</evidence>
<reference evidence="11" key="1">
    <citation type="journal article" date="2021" name="Open Biol.">
        <title>Shared evolutionary footprints suggest mitochondrial oxidative damage underlies multiple complex I losses in fungi.</title>
        <authorList>
            <person name="Schikora-Tamarit M.A."/>
            <person name="Marcet-Houben M."/>
            <person name="Nosek J."/>
            <person name="Gabaldon T."/>
        </authorList>
    </citation>
    <scope>NUCLEOTIDE SEQUENCE</scope>
    <source>
        <strain evidence="11">CBS6341</strain>
    </source>
</reference>
<feature type="domain" description="Zn(2)-C6 fungal-type" evidence="10">
    <location>
        <begin position="32"/>
        <end position="61"/>
    </location>
</feature>
<feature type="compositionally biased region" description="Polar residues" evidence="8">
    <location>
        <begin position="91"/>
        <end position="104"/>
    </location>
</feature>
<dbReference type="PROSITE" id="PS00463">
    <property type="entry name" value="ZN2_CY6_FUNGAL_1"/>
    <property type="match status" value="1"/>
</dbReference>
<evidence type="ECO:0000256" key="9">
    <source>
        <dbReference type="SAM" id="Phobius"/>
    </source>
</evidence>
<evidence type="ECO:0000259" key="10">
    <source>
        <dbReference type="PROSITE" id="PS50048"/>
    </source>
</evidence>
<keyword evidence="6" id="KW-0804">Transcription</keyword>
<dbReference type="SUPFAM" id="SSF57701">
    <property type="entry name" value="Zn2/Cys6 DNA-binding domain"/>
    <property type="match status" value="1"/>
</dbReference>
<feature type="transmembrane region" description="Helical" evidence="9">
    <location>
        <begin position="496"/>
        <end position="515"/>
    </location>
</feature>
<keyword evidence="2" id="KW-0479">Metal-binding</keyword>
<gene>
    <name evidence="11" type="ORF">WICMUC_005104</name>
</gene>
<dbReference type="PANTHER" id="PTHR47540">
    <property type="entry name" value="THIAMINE REPRESSIBLE GENES REGULATORY PROTEIN THI5"/>
    <property type="match status" value="1"/>
</dbReference>
<feature type="compositionally biased region" description="Low complexity" evidence="8">
    <location>
        <begin position="587"/>
        <end position="603"/>
    </location>
</feature>
<keyword evidence="5" id="KW-0238">DNA-binding</keyword>
<dbReference type="InterPro" id="IPR007219">
    <property type="entry name" value="XnlR_reg_dom"/>
</dbReference>
<keyword evidence="9" id="KW-1133">Transmembrane helix</keyword>
<dbReference type="GO" id="GO:0008270">
    <property type="term" value="F:zinc ion binding"/>
    <property type="evidence" value="ECO:0007669"/>
    <property type="project" value="InterPro"/>
</dbReference>
<keyword evidence="9" id="KW-0472">Membrane</keyword>
<evidence type="ECO:0000313" key="11">
    <source>
        <dbReference type="EMBL" id="KAH3669041.1"/>
    </source>
</evidence>
<dbReference type="EMBL" id="JAEUBF010001349">
    <property type="protein sequence ID" value="KAH3669041.1"/>
    <property type="molecule type" value="Genomic_DNA"/>
</dbReference>
<proteinExistence type="predicted"/>
<dbReference type="GO" id="GO:0043565">
    <property type="term" value="F:sequence-specific DNA binding"/>
    <property type="evidence" value="ECO:0007669"/>
    <property type="project" value="TreeGrafter"/>
</dbReference>
<dbReference type="OrthoDB" id="422427at2759"/>
<dbReference type="PANTHER" id="PTHR47540:SF1">
    <property type="entry name" value="ACTIVATOR OF STRESS GENES 1-RELATED"/>
    <property type="match status" value="1"/>
</dbReference>
<dbReference type="InterPro" id="IPR001138">
    <property type="entry name" value="Zn2Cys6_DnaBD"/>
</dbReference>
<dbReference type="GO" id="GO:0005634">
    <property type="term" value="C:nucleus"/>
    <property type="evidence" value="ECO:0007669"/>
    <property type="project" value="UniProtKB-SubCell"/>
</dbReference>
<dbReference type="AlphaFoldDB" id="A0A9P8PC22"/>
<evidence type="ECO:0000256" key="2">
    <source>
        <dbReference type="ARBA" id="ARBA00022723"/>
    </source>
</evidence>
<keyword evidence="9" id="KW-0812">Transmembrane</keyword>
<dbReference type="SMART" id="SM00906">
    <property type="entry name" value="Fungal_trans"/>
    <property type="match status" value="1"/>
</dbReference>
<dbReference type="Gene3D" id="4.10.240.10">
    <property type="entry name" value="Zn(2)-C6 fungal-type DNA-binding domain"/>
    <property type="match status" value="1"/>
</dbReference>
<dbReference type="Pfam" id="PF04082">
    <property type="entry name" value="Fungal_trans"/>
    <property type="match status" value="1"/>
</dbReference>
<dbReference type="Proteomes" id="UP000769528">
    <property type="component" value="Unassembled WGS sequence"/>
</dbReference>
<sequence length="691" mass="81588">MTVQTKIISKDESYITPLQQMSKPKRTRVLKACDVCRKRKVKCDGLQPCKNCANTKQKCSFNFHNNHPSAKRQDYEEQESKQLQHAEQQRQVKQLQHEQQQNQSRKQDLEGENYIYKAIVEKIFPNVQIDSNNFNLQDFLSSIPQQMDGEIKIVLPPKEIALKLIYKTWNEACVLFRFYHRPSFLRDFNSLYETSPSQYSPHQSRVLPLIYSVIACGSLFAQRDNEIDNKYLKDEGYKYFIAARKLIDLTNPNNLENIQTIFMLTIFLQCSAKLSICYSYIGIALRSSLRLNYHKTREDQDLITRECQKRLFWTIYKFEIYINSMLNLPNCNLDQYDIEIELPLDIDDININSQEIIPQQPGKLSSCGINNYHTKLLLVLNHVFKKYYNQPIQLISQEIVENLSNELKIWRMELPFQLQFNNPSIAKEYLKANRLLYLDYLHVKLMIYRPFVNYLKPSTINLQKNFKIMNGIKCFEISKEILKASNENFELINGSYWFSVYTIFLALTCLIYYYLEINSQNEDFNQFIEIGKIILTKLKKTSNTAERIYNLLNGMFENYQDFNLNLNRSQTSRPPSRPLSIASSIEQQQQQQQQQQSPLVPQHQHQHQHQHLLQLLHQQQQPLQEPLKTSTENRISPTNELNEFENYMPNFLNNEDIYEISPNITFGLGKLDDDLIDWDRIFDANDINLDV</sequence>
<evidence type="ECO:0000256" key="4">
    <source>
        <dbReference type="ARBA" id="ARBA00023015"/>
    </source>
</evidence>
<comment type="subcellular location">
    <subcellularLocation>
        <location evidence="1">Nucleus</location>
    </subcellularLocation>
</comment>